<name>A0AAN9QAS5_CANGL</name>
<keyword evidence="2" id="KW-1185">Reference proteome</keyword>
<reference evidence="1 2" key="1">
    <citation type="submission" date="2024-01" db="EMBL/GenBank/DDBJ databases">
        <title>The genomes of 5 underutilized Papilionoideae crops provide insights into root nodulation and disease resistanc.</title>
        <authorList>
            <person name="Jiang F."/>
        </authorList>
    </citation>
    <scope>NUCLEOTIDE SEQUENCE [LARGE SCALE GENOMIC DNA]</scope>
    <source>
        <strain evidence="1">LVBAO_FW01</strain>
        <tissue evidence="1">Leaves</tissue>
    </source>
</reference>
<organism evidence="1 2">
    <name type="scientific">Canavalia gladiata</name>
    <name type="common">Sword bean</name>
    <name type="synonym">Dolichos gladiatus</name>
    <dbReference type="NCBI Taxonomy" id="3824"/>
    <lineage>
        <taxon>Eukaryota</taxon>
        <taxon>Viridiplantae</taxon>
        <taxon>Streptophyta</taxon>
        <taxon>Embryophyta</taxon>
        <taxon>Tracheophyta</taxon>
        <taxon>Spermatophyta</taxon>
        <taxon>Magnoliopsida</taxon>
        <taxon>eudicotyledons</taxon>
        <taxon>Gunneridae</taxon>
        <taxon>Pentapetalae</taxon>
        <taxon>rosids</taxon>
        <taxon>fabids</taxon>
        <taxon>Fabales</taxon>
        <taxon>Fabaceae</taxon>
        <taxon>Papilionoideae</taxon>
        <taxon>50 kb inversion clade</taxon>
        <taxon>NPAAA clade</taxon>
        <taxon>indigoferoid/millettioid clade</taxon>
        <taxon>Phaseoleae</taxon>
        <taxon>Canavalia</taxon>
    </lineage>
</organism>
<gene>
    <name evidence="1" type="ORF">VNO77_22662</name>
</gene>
<evidence type="ECO:0000313" key="2">
    <source>
        <dbReference type="Proteomes" id="UP001367508"/>
    </source>
</evidence>
<proteinExistence type="predicted"/>
<dbReference type="EMBL" id="JAYMYQ010000005">
    <property type="protein sequence ID" value="KAK7328551.1"/>
    <property type="molecule type" value="Genomic_DNA"/>
</dbReference>
<dbReference type="Proteomes" id="UP001367508">
    <property type="component" value="Unassembled WGS sequence"/>
</dbReference>
<evidence type="ECO:0000313" key="1">
    <source>
        <dbReference type="EMBL" id="KAK7328551.1"/>
    </source>
</evidence>
<sequence length="133" mass="15377">MGWVFVKEDVMLCLAPKEGEGQAECSMEWESTSLISLIPKGFLKLSLRTGILQYSCWKFPVSQRVWQVFSLFLSQFRSSKREGKGKDPHTSRNWIRSSPVLRLQEDWRLLEVGMVQTYRFGKEKDPAVSLQSS</sequence>
<dbReference type="AlphaFoldDB" id="A0AAN9QAS5"/>
<comment type="caution">
    <text evidence="1">The sequence shown here is derived from an EMBL/GenBank/DDBJ whole genome shotgun (WGS) entry which is preliminary data.</text>
</comment>
<protein>
    <submittedName>
        <fullName evidence="1">Uncharacterized protein</fullName>
    </submittedName>
</protein>
<accession>A0AAN9QAS5</accession>